<name>A0ABW3J9H9_9HYPH</name>
<accession>A0ABW3J9H9</accession>
<dbReference type="InterPro" id="IPR007263">
    <property type="entry name" value="DCC1-like"/>
</dbReference>
<dbReference type="Pfam" id="PF04134">
    <property type="entry name" value="DCC1-like"/>
    <property type="match status" value="1"/>
</dbReference>
<organism evidence="1 2">
    <name type="scientific">Methyloligella solikamskensis</name>
    <dbReference type="NCBI Taxonomy" id="1177756"/>
    <lineage>
        <taxon>Bacteria</taxon>
        <taxon>Pseudomonadati</taxon>
        <taxon>Pseudomonadota</taxon>
        <taxon>Alphaproteobacteria</taxon>
        <taxon>Hyphomicrobiales</taxon>
        <taxon>Hyphomicrobiaceae</taxon>
        <taxon>Methyloligella</taxon>
    </lineage>
</organism>
<evidence type="ECO:0000313" key="2">
    <source>
        <dbReference type="Proteomes" id="UP001597102"/>
    </source>
</evidence>
<evidence type="ECO:0000313" key="1">
    <source>
        <dbReference type="EMBL" id="MFD0986741.1"/>
    </source>
</evidence>
<protein>
    <submittedName>
        <fullName evidence="1">Thiol-disulfide oxidoreductase DCC family protein</fullName>
    </submittedName>
</protein>
<dbReference type="Proteomes" id="UP001597102">
    <property type="component" value="Unassembled WGS sequence"/>
</dbReference>
<comment type="caution">
    <text evidence="1">The sequence shown here is derived from an EMBL/GenBank/DDBJ whole genome shotgun (WGS) entry which is preliminary data.</text>
</comment>
<sequence>MLQSLQMQPYSYRIDPSVPSFPDDRPILVFDGKCVLCSRFAQFVIRHDPKKQFRFLAAQTALGQALYRHFGLDTRNYESNILLDGGRAYLKWGSAVRVGWRLGFPWSGLAMMGWLVPPVIGDRLYDLVAQNRIRLFGGREQCYVPGPSEEDRFIA</sequence>
<reference evidence="2" key="1">
    <citation type="journal article" date="2019" name="Int. J. Syst. Evol. Microbiol.">
        <title>The Global Catalogue of Microorganisms (GCM) 10K type strain sequencing project: providing services to taxonomists for standard genome sequencing and annotation.</title>
        <authorList>
            <consortium name="The Broad Institute Genomics Platform"/>
            <consortium name="The Broad Institute Genome Sequencing Center for Infectious Disease"/>
            <person name="Wu L."/>
            <person name="Ma J."/>
        </authorList>
    </citation>
    <scope>NUCLEOTIDE SEQUENCE [LARGE SCALE GENOMIC DNA]</scope>
    <source>
        <strain evidence="2">CCUG 61697</strain>
    </source>
</reference>
<dbReference type="InterPro" id="IPR052927">
    <property type="entry name" value="DCC_oxidoreductase"/>
</dbReference>
<dbReference type="EMBL" id="JBHTJO010000001">
    <property type="protein sequence ID" value="MFD0986741.1"/>
    <property type="molecule type" value="Genomic_DNA"/>
</dbReference>
<dbReference type="PANTHER" id="PTHR33639">
    <property type="entry name" value="THIOL-DISULFIDE OXIDOREDUCTASE DCC"/>
    <property type="match status" value="1"/>
</dbReference>
<keyword evidence="2" id="KW-1185">Reference proteome</keyword>
<gene>
    <name evidence="1" type="ORF">ACFQ2F_06480</name>
</gene>
<dbReference type="RefSeq" id="WP_379087429.1">
    <property type="nucleotide sequence ID" value="NZ_JBHTJO010000001.1"/>
</dbReference>
<proteinExistence type="predicted"/>
<dbReference type="PANTHER" id="PTHR33639:SF2">
    <property type="entry name" value="DUF393 DOMAIN-CONTAINING PROTEIN"/>
    <property type="match status" value="1"/>
</dbReference>